<accession>A0ABS3ARH1</accession>
<evidence type="ECO:0000259" key="10">
    <source>
        <dbReference type="Pfam" id="PF01618"/>
    </source>
</evidence>
<keyword evidence="6 9" id="KW-1133">Transmembrane helix</keyword>
<dbReference type="PANTHER" id="PTHR30625:SF15">
    <property type="entry name" value="BIOPOLYMER TRANSPORT PROTEIN EXBB"/>
    <property type="match status" value="1"/>
</dbReference>
<keyword evidence="3" id="KW-1003">Cell membrane</keyword>
<evidence type="ECO:0000256" key="3">
    <source>
        <dbReference type="ARBA" id="ARBA00022475"/>
    </source>
</evidence>
<dbReference type="Proteomes" id="UP000722121">
    <property type="component" value="Unassembled WGS sequence"/>
</dbReference>
<protein>
    <submittedName>
        <fullName evidence="11">MotA/TolQ/ExbB proton channel family protein</fullName>
    </submittedName>
</protein>
<comment type="caution">
    <text evidence="11">The sequence shown here is derived from an EMBL/GenBank/DDBJ whole genome shotgun (WGS) entry which is preliminary data.</text>
</comment>
<evidence type="ECO:0000256" key="7">
    <source>
        <dbReference type="ARBA" id="ARBA00023136"/>
    </source>
</evidence>
<keyword evidence="7 9" id="KW-0472">Membrane</keyword>
<reference evidence="11 12" key="1">
    <citation type="submission" date="2021-02" db="EMBL/GenBank/DDBJ databases">
        <title>Activity-based single-cell genomes from oceanic crustal fluid captures similar information to metagenomic and metatranscriptomic surveys with orders of magnitude less sampling.</title>
        <authorList>
            <person name="D'Angelo T.S."/>
            <person name="Orcutt B.N."/>
        </authorList>
    </citation>
    <scope>NUCLEOTIDE SEQUENCE [LARGE SCALE GENOMIC DNA]</scope>
    <source>
        <strain evidence="11">AH-315-G07</strain>
    </source>
</reference>
<keyword evidence="4 9" id="KW-0812">Transmembrane</keyword>
<dbReference type="EMBL" id="JAFITR010000044">
    <property type="protein sequence ID" value="MBN4066960.1"/>
    <property type="molecule type" value="Genomic_DNA"/>
</dbReference>
<comment type="similarity">
    <text evidence="8">Belongs to the exbB/tolQ family.</text>
</comment>
<keyword evidence="5 8" id="KW-0653">Protein transport</keyword>
<evidence type="ECO:0000313" key="11">
    <source>
        <dbReference type="EMBL" id="MBN4066960.1"/>
    </source>
</evidence>
<evidence type="ECO:0000256" key="9">
    <source>
        <dbReference type="SAM" id="Phobius"/>
    </source>
</evidence>
<dbReference type="PANTHER" id="PTHR30625">
    <property type="entry name" value="PROTEIN TOLQ"/>
    <property type="match status" value="1"/>
</dbReference>
<evidence type="ECO:0000313" key="12">
    <source>
        <dbReference type="Proteomes" id="UP000722121"/>
    </source>
</evidence>
<proteinExistence type="inferred from homology"/>
<dbReference type="Pfam" id="PF01618">
    <property type="entry name" value="MotA_ExbB"/>
    <property type="match status" value="1"/>
</dbReference>
<gene>
    <name evidence="11" type="ORF">JYU14_02635</name>
</gene>
<evidence type="ECO:0000256" key="1">
    <source>
        <dbReference type="ARBA" id="ARBA00004651"/>
    </source>
</evidence>
<organism evidence="11 12">
    <name type="scientific">Simkania negevensis</name>
    <dbReference type="NCBI Taxonomy" id="83561"/>
    <lineage>
        <taxon>Bacteria</taxon>
        <taxon>Pseudomonadati</taxon>
        <taxon>Chlamydiota</taxon>
        <taxon>Chlamydiia</taxon>
        <taxon>Parachlamydiales</taxon>
        <taxon>Simkaniaceae</taxon>
        <taxon>Simkania</taxon>
    </lineage>
</organism>
<keyword evidence="2 8" id="KW-0813">Transport</keyword>
<feature type="transmembrane region" description="Helical" evidence="9">
    <location>
        <begin position="184"/>
        <end position="209"/>
    </location>
</feature>
<evidence type="ECO:0000256" key="8">
    <source>
        <dbReference type="RuleBase" id="RU004057"/>
    </source>
</evidence>
<dbReference type="InterPro" id="IPR050790">
    <property type="entry name" value="ExbB/TolQ_transport"/>
</dbReference>
<evidence type="ECO:0000256" key="6">
    <source>
        <dbReference type="ARBA" id="ARBA00022989"/>
    </source>
</evidence>
<keyword evidence="12" id="KW-1185">Reference proteome</keyword>
<comment type="subcellular location">
    <subcellularLocation>
        <location evidence="1">Cell membrane</location>
        <topology evidence="1">Multi-pass membrane protein</topology>
    </subcellularLocation>
    <subcellularLocation>
        <location evidence="8">Membrane</location>
        <topology evidence="8">Multi-pass membrane protein</topology>
    </subcellularLocation>
</comment>
<evidence type="ECO:0000256" key="2">
    <source>
        <dbReference type="ARBA" id="ARBA00022448"/>
    </source>
</evidence>
<sequence>MKKIFFFCSVFGGLIAATFLFGQSIVHTEVSSEASKLDIGKIFSSAPIIYSLLLALSALAFILWLYSLFTLKLKGMMPHSFLHIVREQIVDKRFEAALNSCQENNNFSSSIIVCGIAARKHGPQVMFEAMQSEGKRLGASLWQRISLLNEIATIAPMLGLLGTVVGLFYAFYDNNRTTESLISIFDGLGIAIGTTVAGLIVAILSMVFYTTLKYRVVRLLNAIENEALSIANLIEMDPPQQEATAALTTY</sequence>
<feature type="transmembrane region" description="Helical" evidence="9">
    <location>
        <begin position="46"/>
        <end position="69"/>
    </location>
</feature>
<dbReference type="InterPro" id="IPR002898">
    <property type="entry name" value="MotA_ExbB_proton_chnl"/>
</dbReference>
<name>A0ABS3ARH1_9BACT</name>
<feature type="transmembrane region" description="Helical" evidence="9">
    <location>
        <begin position="151"/>
        <end position="172"/>
    </location>
</feature>
<evidence type="ECO:0000256" key="4">
    <source>
        <dbReference type="ARBA" id="ARBA00022692"/>
    </source>
</evidence>
<feature type="domain" description="MotA/TolQ/ExbB proton channel" evidence="10">
    <location>
        <begin position="118"/>
        <end position="224"/>
    </location>
</feature>
<evidence type="ECO:0000256" key="5">
    <source>
        <dbReference type="ARBA" id="ARBA00022927"/>
    </source>
</evidence>